<dbReference type="EMBL" id="JAUEPO010000006">
    <property type="protein sequence ID" value="KAK3320226.1"/>
    <property type="molecule type" value="Genomic_DNA"/>
</dbReference>
<protein>
    <submittedName>
        <fullName evidence="2">Uncharacterized protein</fullName>
    </submittedName>
</protein>
<proteinExistence type="predicted"/>
<evidence type="ECO:0000256" key="1">
    <source>
        <dbReference type="SAM" id="MobiDB-lite"/>
    </source>
</evidence>
<feature type="compositionally biased region" description="Basic residues" evidence="1">
    <location>
        <begin position="173"/>
        <end position="183"/>
    </location>
</feature>
<accession>A0AAE0I9K2</accession>
<organism evidence="2 3">
    <name type="scientific">Cercophora scortea</name>
    <dbReference type="NCBI Taxonomy" id="314031"/>
    <lineage>
        <taxon>Eukaryota</taxon>
        <taxon>Fungi</taxon>
        <taxon>Dikarya</taxon>
        <taxon>Ascomycota</taxon>
        <taxon>Pezizomycotina</taxon>
        <taxon>Sordariomycetes</taxon>
        <taxon>Sordariomycetidae</taxon>
        <taxon>Sordariales</taxon>
        <taxon>Lasiosphaeriaceae</taxon>
        <taxon>Cercophora</taxon>
    </lineage>
</organism>
<keyword evidence="3" id="KW-1185">Reference proteome</keyword>
<reference evidence="2" key="1">
    <citation type="journal article" date="2023" name="Mol. Phylogenet. Evol.">
        <title>Genome-scale phylogeny and comparative genomics of the fungal order Sordariales.</title>
        <authorList>
            <person name="Hensen N."/>
            <person name="Bonometti L."/>
            <person name="Westerberg I."/>
            <person name="Brannstrom I.O."/>
            <person name="Guillou S."/>
            <person name="Cros-Aarteil S."/>
            <person name="Calhoun S."/>
            <person name="Haridas S."/>
            <person name="Kuo A."/>
            <person name="Mondo S."/>
            <person name="Pangilinan J."/>
            <person name="Riley R."/>
            <person name="LaButti K."/>
            <person name="Andreopoulos B."/>
            <person name="Lipzen A."/>
            <person name="Chen C."/>
            <person name="Yan M."/>
            <person name="Daum C."/>
            <person name="Ng V."/>
            <person name="Clum A."/>
            <person name="Steindorff A."/>
            <person name="Ohm R.A."/>
            <person name="Martin F."/>
            <person name="Silar P."/>
            <person name="Natvig D.O."/>
            <person name="Lalanne C."/>
            <person name="Gautier V."/>
            <person name="Ament-Velasquez S.L."/>
            <person name="Kruys A."/>
            <person name="Hutchinson M.I."/>
            <person name="Powell A.J."/>
            <person name="Barry K."/>
            <person name="Miller A.N."/>
            <person name="Grigoriev I.V."/>
            <person name="Debuchy R."/>
            <person name="Gladieux P."/>
            <person name="Hiltunen Thoren M."/>
            <person name="Johannesson H."/>
        </authorList>
    </citation>
    <scope>NUCLEOTIDE SEQUENCE</scope>
    <source>
        <strain evidence="2">SMH4131-1</strain>
    </source>
</reference>
<evidence type="ECO:0000313" key="2">
    <source>
        <dbReference type="EMBL" id="KAK3320226.1"/>
    </source>
</evidence>
<feature type="region of interest" description="Disordered" evidence="1">
    <location>
        <begin position="169"/>
        <end position="226"/>
    </location>
</feature>
<name>A0AAE0I9K2_9PEZI</name>
<gene>
    <name evidence="2" type="ORF">B0T19DRAFT_283988</name>
</gene>
<dbReference type="Proteomes" id="UP001286456">
    <property type="component" value="Unassembled WGS sequence"/>
</dbReference>
<reference evidence="2" key="2">
    <citation type="submission" date="2023-06" db="EMBL/GenBank/DDBJ databases">
        <authorList>
            <consortium name="Lawrence Berkeley National Laboratory"/>
            <person name="Haridas S."/>
            <person name="Hensen N."/>
            <person name="Bonometti L."/>
            <person name="Westerberg I."/>
            <person name="Brannstrom I.O."/>
            <person name="Guillou S."/>
            <person name="Cros-Aarteil S."/>
            <person name="Calhoun S."/>
            <person name="Kuo A."/>
            <person name="Mondo S."/>
            <person name="Pangilinan J."/>
            <person name="Riley R."/>
            <person name="Labutti K."/>
            <person name="Andreopoulos B."/>
            <person name="Lipzen A."/>
            <person name="Chen C."/>
            <person name="Yanf M."/>
            <person name="Daum C."/>
            <person name="Ng V."/>
            <person name="Clum A."/>
            <person name="Steindorff A."/>
            <person name="Ohm R."/>
            <person name="Martin F."/>
            <person name="Silar P."/>
            <person name="Natvig D."/>
            <person name="Lalanne C."/>
            <person name="Gautier V."/>
            <person name="Ament-Velasquez S.L."/>
            <person name="Kruys A."/>
            <person name="Hutchinson M.I."/>
            <person name="Powell A.J."/>
            <person name="Barry K."/>
            <person name="Miller A.N."/>
            <person name="Grigoriev I.V."/>
            <person name="Debuchy R."/>
            <person name="Gladieux P."/>
            <person name="Thoren M.H."/>
            <person name="Johannesson H."/>
        </authorList>
    </citation>
    <scope>NUCLEOTIDE SEQUENCE</scope>
    <source>
        <strain evidence="2">SMH4131-1</strain>
    </source>
</reference>
<evidence type="ECO:0000313" key="3">
    <source>
        <dbReference type="Proteomes" id="UP001286456"/>
    </source>
</evidence>
<sequence>MKSFTIWRYCGIDGLFPRLCAVASHGCVPMWGGSKFIFGESNLIRRKVVEETVSRMCDSAGCVWWEVTTCVTQRESTQPGRKVPLLPGISQHLQPGRHPRICPQTSRPLNQPPLHVPNQPQKSFYYHFTRSYSRQTNAGYLPLPTPSQRPQNPIQVLNACQTLQERCTDCPKKKPRHPRRQKTQTKGGGIKKTRDLTSVAGTSRVPFFSPSPNPSSLEENAVKKRH</sequence>
<comment type="caution">
    <text evidence="2">The sequence shown here is derived from an EMBL/GenBank/DDBJ whole genome shotgun (WGS) entry which is preliminary data.</text>
</comment>
<feature type="compositionally biased region" description="Low complexity" evidence="1">
    <location>
        <begin position="206"/>
        <end position="216"/>
    </location>
</feature>
<dbReference type="AlphaFoldDB" id="A0AAE0I9K2"/>